<evidence type="ECO:0000313" key="3">
    <source>
        <dbReference type="Proteomes" id="UP001161325"/>
    </source>
</evidence>
<dbReference type="InterPro" id="IPR051532">
    <property type="entry name" value="Ester_Hydrolysis_Enzymes"/>
</dbReference>
<name>A0AA37Q9F9_9BACT</name>
<accession>A0AA37Q9F9</accession>
<gene>
    <name evidence="2" type="ORF">rosag_20440</name>
</gene>
<dbReference type="Gene3D" id="3.40.50.1110">
    <property type="entry name" value="SGNH hydrolase"/>
    <property type="match status" value="1"/>
</dbReference>
<organism evidence="2 3">
    <name type="scientific">Roseisolibacter agri</name>
    <dbReference type="NCBI Taxonomy" id="2014610"/>
    <lineage>
        <taxon>Bacteria</taxon>
        <taxon>Pseudomonadati</taxon>
        <taxon>Gemmatimonadota</taxon>
        <taxon>Gemmatimonadia</taxon>
        <taxon>Gemmatimonadales</taxon>
        <taxon>Gemmatimonadaceae</taxon>
        <taxon>Roseisolibacter</taxon>
    </lineage>
</organism>
<dbReference type="RefSeq" id="WP_284349987.1">
    <property type="nucleotide sequence ID" value="NZ_BRXS01000003.1"/>
</dbReference>
<dbReference type="InterPro" id="IPR013830">
    <property type="entry name" value="SGNH_hydro"/>
</dbReference>
<feature type="domain" description="SGNH hydrolase-type esterase" evidence="1">
    <location>
        <begin position="88"/>
        <end position="237"/>
    </location>
</feature>
<evidence type="ECO:0000259" key="1">
    <source>
        <dbReference type="Pfam" id="PF13472"/>
    </source>
</evidence>
<keyword evidence="3" id="KW-1185">Reference proteome</keyword>
<proteinExistence type="predicted"/>
<comment type="caution">
    <text evidence="2">The sequence shown here is derived from an EMBL/GenBank/DDBJ whole genome shotgun (WGS) entry which is preliminary data.</text>
</comment>
<dbReference type="PANTHER" id="PTHR30383">
    <property type="entry name" value="THIOESTERASE 1/PROTEASE 1/LYSOPHOSPHOLIPASE L1"/>
    <property type="match status" value="1"/>
</dbReference>
<dbReference type="PANTHER" id="PTHR30383:SF5">
    <property type="entry name" value="SGNH HYDROLASE-TYPE ESTERASE DOMAIN-CONTAINING PROTEIN"/>
    <property type="match status" value="1"/>
</dbReference>
<protein>
    <submittedName>
        <fullName evidence="2">Lipase</fullName>
    </submittedName>
</protein>
<dbReference type="GO" id="GO:0004622">
    <property type="term" value="F:phosphatidylcholine lysophospholipase activity"/>
    <property type="evidence" value="ECO:0007669"/>
    <property type="project" value="TreeGrafter"/>
</dbReference>
<reference evidence="2" key="1">
    <citation type="submission" date="2022-08" db="EMBL/GenBank/DDBJ databases">
        <title>Draft genome sequencing of Roseisolibacter agri AW1220.</title>
        <authorList>
            <person name="Tobiishi Y."/>
            <person name="Tonouchi A."/>
        </authorList>
    </citation>
    <scope>NUCLEOTIDE SEQUENCE</scope>
    <source>
        <strain evidence="2">AW1220</strain>
    </source>
</reference>
<dbReference type="Pfam" id="PF13472">
    <property type="entry name" value="Lipase_GDSL_2"/>
    <property type="match status" value="1"/>
</dbReference>
<dbReference type="AlphaFoldDB" id="A0AA37Q9F9"/>
<dbReference type="SUPFAM" id="SSF52266">
    <property type="entry name" value="SGNH hydrolase"/>
    <property type="match status" value="1"/>
</dbReference>
<dbReference type="Proteomes" id="UP001161325">
    <property type="component" value="Unassembled WGS sequence"/>
</dbReference>
<dbReference type="InterPro" id="IPR036514">
    <property type="entry name" value="SGNH_hydro_sf"/>
</dbReference>
<sequence>MKRSLWPAPRRVGIALLLAALAFSIMANVKLWRLVNGLERAAARQALDPIGLEVFASDRAAATRPAGRRLVMFGDSRVVTWPVLVVPGLEYVNRGIGGQSTAQLVLRYPVDVAPLQPSVVLVQAGVNDLTKLAQFPEERASILRQCKANLARLVTLARADSSRVLLTTIFPRSSAARGGRAAPVDAAIAEVNAYIRTLAGPGVRVLDVVPLLVGPDGGVRPEFADDSVHLNAAGYEAISRSVLQELELLKADLAAAPTGTPEVP</sequence>
<dbReference type="EMBL" id="BRXS01000003">
    <property type="protein sequence ID" value="GLC25531.1"/>
    <property type="molecule type" value="Genomic_DNA"/>
</dbReference>
<evidence type="ECO:0000313" key="2">
    <source>
        <dbReference type="EMBL" id="GLC25531.1"/>
    </source>
</evidence>